<feature type="domain" description="ORC1/DEAH AAA+ ATPase" evidence="1">
    <location>
        <begin position="58"/>
        <end position="179"/>
    </location>
</feature>
<dbReference type="Pfam" id="PF13401">
    <property type="entry name" value="AAA_22"/>
    <property type="match status" value="1"/>
</dbReference>
<protein>
    <submittedName>
        <fullName evidence="2">Unnamed protein product</fullName>
    </submittedName>
</protein>
<dbReference type="OrthoDB" id="129307at2759"/>
<dbReference type="GO" id="GO:0016887">
    <property type="term" value="F:ATP hydrolysis activity"/>
    <property type="evidence" value="ECO:0007669"/>
    <property type="project" value="InterPro"/>
</dbReference>
<evidence type="ECO:0000313" key="3">
    <source>
        <dbReference type="Proteomes" id="UP001165083"/>
    </source>
</evidence>
<dbReference type="EMBL" id="BSXW01000462">
    <property type="protein sequence ID" value="GMF23074.1"/>
    <property type="molecule type" value="Genomic_DNA"/>
</dbReference>
<gene>
    <name evidence="2" type="ORF">Plil01_000926700</name>
</gene>
<dbReference type="CDD" id="cd00009">
    <property type="entry name" value="AAA"/>
    <property type="match status" value="1"/>
</dbReference>
<evidence type="ECO:0000259" key="1">
    <source>
        <dbReference type="Pfam" id="PF13401"/>
    </source>
</evidence>
<reference evidence="2" key="1">
    <citation type="submission" date="2023-04" db="EMBL/GenBank/DDBJ databases">
        <title>Phytophthora lilii NBRC 32176.</title>
        <authorList>
            <person name="Ichikawa N."/>
            <person name="Sato H."/>
            <person name="Tonouchi N."/>
        </authorList>
    </citation>
    <scope>NUCLEOTIDE SEQUENCE</scope>
    <source>
        <strain evidence="2">NBRC 32176</strain>
    </source>
</reference>
<dbReference type="AlphaFoldDB" id="A0A9W6U0B5"/>
<dbReference type="Proteomes" id="UP001165083">
    <property type="component" value="Unassembled WGS sequence"/>
</dbReference>
<dbReference type="InterPro" id="IPR049945">
    <property type="entry name" value="AAA_22"/>
</dbReference>
<dbReference type="InterPro" id="IPR027417">
    <property type="entry name" value="P-loop_NTPase"/>
</dbReference>
<name>A0A9W6U0B5_9STRA</name>
<evidence type="ECO:0000313" key="2">
    <source>
        <dbReference type="EMBL" id="GMF23074.1"/>
    </source>
</evidence>
<accession>A0A9W6U0B5</accession>
<organism evidence="2 3">
    <name type="scientific">Phytophthora lilii</name>
    <dbReference type="NCBI Taxonomy" id="2077276"/>
    <lineage>
        <taxon>Eukaryota</taxon>
        <taxon>Sar</taxon>
        <taxon>Stramenopiles</taxon>
        <taxon>Oomycota</taxon>
        <taxon>Peronosporomycetes</taxon>
        <taxon>Peronosporales</taxon>
        <taxon>Peronosporaceae</taxon>
        <taxon>Phytophthora</taxon>
    </lineage>
</organism>
<comment type="caution">
    <text evidence="2">The sequence shown here is derived from an EMBL/GenBank/DDBJ whole genome shotgun (WGS) entry which is preliminary data.</text>
</comment>
<dbReference type="SUPFAM" id="SSF52540">
    <property type="entry name" value="P-loop containing nucleoside triphosphate hydrolases"/>
    <property type="match status" value="1"/>
</dbReference>
<keyword evidence="3" id="KW-1185">Reference proteome</keyword>
<proteinExistence type="predicted"/>
<dbReference type="Gene3D" id="3.40.50.300">
    <property type="entry name" value="P-loop containing nucleotide triphosphate hydrolases"/>
    <property type="match status" value="1"/>
</dbReference>
<sequence length="226" mass="25112">MAGKRSAQAMADVQQILKQARLQKYVAFHGPLKEIKFSVPADTLAVFRRIQDGFSSTDRPIYLLYGPPQFGKTTIANAIEAWVSEAHPNIICVNLEVNKVIAADEAAFWSQLGMLINGERDCRDFNSIMSVVSRCTLDHGKKFCLILDNMDTLLMKPALLTTFLDVLRMWKAQSPSFLLGFLGVGGFDLEKTSLVYQAGPFSSPFNVAELIKTDPFTSFQMTGFSN</sequence>